<evidence type="ECO:0000256" key="4">
    <source>
        <dbReference type="SAM" id="MobiDB-lite"/>
    </source>
</evidence>
<organism evidence="7">
    <name type="scientific">Lotharella oceanica</name>
    <dbReference type="NCBI Taxonomy" id="641309"/>
    <lineage>
        <taxon>Eukaryota</taxon>
        <taxon>Sar</taxon>
        <taxon>Rhizaria</taxon>
        <taxon>Cercozoa</taxon>
        <taxon>Chlorarachniophyceae</taxon>
        <taxon>Lotharella</taxon>
    </lineage>
</organism>
<feature type="domain" description="Splicing factor cactin central" evidence="6">
    <location>
        <begin position="127"/>
        <end position="315"/>
    </location>
</feature>
<gene>
    <name evidence="7" type="ORF">LSP00402_LOCUS22397</name>
</gene>
<name>A0A7S2U3K1_9EUKA</name>
<proteinExistence type="inferred from homology"/>
<dbReference type="Pfam" id="PF09732">
    <property type="entry name" value="CactinC_cactus"/>
    <property type="match status" value="1"/>
</dbReference>
<feature type="coiled-coil region" evidence="3">
    <location>
        <begin position="85"/>
        <end position="138"/>
    </location>
</feature>
<evidence type="ECO:0000259" key="6">
    <source>
        <dbReference type="Pfam" id="PF10312"/>
    </source>
</evidence>
<dbReference type="EMBL" id="HBHP01036379">
    <property type="protein sequence ID" value="CAD9778381.1"/>
    <property type="molecule type" value="Transcribed_RNA"/>
</dbReference>
<evidence type="ECO:0000256" key="3">
    <source>
        <dbReference type="SAM" id="Coils"/>
    </source>
</evidence>
<feature type="compositionally biased region" description="Acidic residues" evidence="4">
    <location>
        <begin position="335"/>
        <end position="356"/>
    </location>
</feature>
<dbReference type="PANTHER" id="PTHR21737:SF4">
    <property type="entry name" value="SPLICING FACTOR CACTIN"/>
    <property type="match status" value="1"/>
</dbReference>
<sequence>MEEERRAKKRRKEALKANETPEERRARRLAKKLRKEAQREASNKLFDYSNDNNPFRDKNLTKMFIWKKKYEREVKQGKDPRKLTRDNLQRRHQELQKEIEELKERRKRREEEKLEMEQMREEQERMQVLADLEDYEAKEDEFIRNQTKVRSEIRIKEGREKAIDILAKNLRIYQDDEDLDANISVDLDVELTEPYRIFQGLEKDELLDLKKDIKEHVDLKEDPDYWNALMTVCNDEIENLDAEYYGRNKYGINLSVQKDITKMLESKRHFELVKLRAEIRDKLNGDGMGVDVAYWEALLKMLDVFEAKASLNDFHQQLLNKRLDQLRKQQHTTGDEDVDEEEDEGPEQDDSDDDEGNYSPELIQNEDDLEGLNVVDEDEDKKQLASQRKMVLEQVAKERAEADKERKDVGGDDVDVGERLRAAGMARFSMTEEELLLKEEGKGMGEDEAKFAAEIPVPKETYWWHDKYRPRKPRYFNRVRTGFEWNKYNQTHYDKENPPPKVVQGYKFNIFYPDLIDPTKAPTYTLHEYAKDPMFAIITFKAGPPYEDIAFKIVSKKWEFGHKRGFKSKFERGVLYLYFNFQRVRYRR</sequence>
<dbReference type="InterPro" id="IPR018816">
    <property type="entry name" value="Cactin_central"/>
</dbReference>
<dbReference type="SMART" id="SM01050">
    <property type="entry name" value="CactinC_cactus"/>
    <property type="match status" value="1"/>
</dbReference>
<protein>
    <recommendedName>
        <fullName evidence="2">Splicing factor Cactin</fullName>
    </recommendedName>
</protein>
<evidence type="ECO:0000256" key="1">
    <source>
        <dbReference type="ARBA" id="ARBA00006895"/>
    </source>
</evidence>
<keyword evidence="3" id="KW-0175">Coiled coil</keyword>
<feature type="compositionally biased region" description="Basic and acidic residues" evidence="4">
    <location>
        <begin position="14"/>
        <end position="25"/>
    </location>
</feature>
<reference evidence="7" key="1">
    <citation type="submission" date="2021-01" db="EMBL/GenBank/DDBJ databases">
        <authorList>
            <person name="Corre E."/>
            <person name="Pelletier E."/>
            <person name="Niang G."/>
            <person name="Scheremetjew M."/>
            <person name="Finn R."/>
            <person name="Kale V."/>
            <person name="Holt S."/>
            <person name="Cochrane G."/>
            <person name="Meng A."/>
            <person name="Brown T."/>
            <person name="Cohen L."/>
        </authorList>
    </citation>
    <scope>NUCLEOTIDE SEQUENCE</scope>
    <source>
        <strain evidence="7">CCMP622</strain>
    </source>
</reference>
<feature type="compositionally biased region" description="Acidic residues" evidence="4">
    <location>
        <begin position="364"/>
        <end position="373"/>
    </location>
</feature>
<evidence type="ECO:0000256" key="2">
    <source>
        <dbReference type="ARBA" id="ARBA00034534"/>
    </source>
</evidence>
<feature type="region of interest" description="Disordered" evidence="4">
    <location>
        <begin position="1"/>
        <end position="54"/>
    </location>
</feature>
<evidence type="ECO:0000313" key="7">
    <source>
        <dbReference type="EMBL" id="CAD9778381.1"/>
    </source>
</evidence>
<feature type="region of interest" description="Disordered" evidence="4">
    <location>
        <begin position="327"/>
        <end position="373"/>
    </location>
</feature>
<accession>A0A7S2U3K1</accession>
<dbReference type="Pfam" id="PF10312">
    <property type="entry name" value="Cactin_mid"/>
    <property type="match status" value="1"/>
</dbReference>
<dbReference type="AlphaFoldDB" id="A0A7S2U3K1"/>
<dbReference type="PANTHER" id="PTHR21737">
    <property type="entry name" value="POLYGLUTAMINE BINDING PROTEIN 1/MARVEL MEMBRANE-ASSOCIATING DOMAIN CONTAINING 3"/>
    <property type="match status" value="1"/>
</dbReference>
<comment type="similarity">
    <text evidence="1">Belongs to the CACTIN family.</text>
</comment>
<feature type="domain" description="Splicing factor Cactin C-terminal" evidence="5">
    <location>
        <begin position="464"/>
        <end position="588"/>
    </location>
</feature>
<dbReference type="GO" id="GO:0005737">
    <property type="term" value="C:cytoplasm"/>
    <property type="evidence" value="ECO:0007669"/>
    <property type="project" value="TreeGrafter"/>
</dbReference>
<dbReference type="InterPro" id="IPR019134">
    <property type="entry name" value="Cactin_C"/>
</dbReference>
<dbReference type="GO" id="GO:0005681">
    <property type="term" value="C:spliceosomal complex"/>
    <property type="evidence" value="ECO:0007669"/>
    <property type="project" value="TreeGrafter"/>
</dbReference>
<dbReference type="GO" id="GO:0045292">
    <property type="term" value="P:mRNA cis splicing, via spliceosome"/>
    <property type="evidence" value="ECO:0007669"/>
    <property type="project" value="TreeGrafter"/>
</dbReference>
<evidence type="ECO:0000259" key="5">
    <source>
        <dbReference type="Pfam" id="PF09732"/>
    </source>
</evidence>